<dbReference type="Proteomes" id="UP001062263">
    <property type="component" value="Chromosome"/>
</dbReference>
<evidence type="ECO:0000313" key="1">
    <source>
        <dbReference type="EMBL" id="BDL43613.1"/>
    </source>
</evidence>
<name>A0ABM7ZFU9_9BACT</name>
<dbReference type="RefSeq" id="WP_215458921.1">
    <property type="nucleotide sequence ID" value="NZ_AP025943.1"/>
</dbReference>
<keyword evidence="2" id="KW-1185">Reference proteome</keyword>
<organism evidence="1 2">
    <name type="scientific">Akkermansia biwaensis</name>
    <dbReference type="NCBI Taxonomy" id="2946555"/>
    <lineage>
        <taxon>Bacteria</taxon>
        <taxon>Pseudomonadati</taxon>
        <taxon>Verrucomicrobiota</taxon>
        <taxon>Verrucomicrobiia</taxon>
        <taxon>Verrucomicrobiales</taxon>
        <taxon>Akkermansiaceae</taxon>
        <taxon>Akkermansia</taxon>
    </lineage>
</organism>
<accession>A0ABM7ZFU9</accession>
<sequence>MDHGFKKYDDNGQEVEFHKIQPSLIEVHRPTPFATLITKQNGGRDHIGARKSLGKFMNLTLPLPVGWTWLCGFYTALENAGHEEIRSRIGIYEQRIDFLQHKPGDVKTIETILSKFGCKVSRVTGGNHSFTKEKQEP</sequence>
<reference evidence="1" key="1">
    <citation type="submission" date="2022-06" db="EMBL/GenBank/DDBJ databases">
        <title>Akkermansia biwalacus sp. nov., an anaerobic mucin-degrading bacterium isolated from human intestine.</title>
        <authorList>
            <person name="Kobayashi Y."/>
            <person name="Inoue S."/>
            <person name="Kawahara T."/>
            <person name="Kohda N."/>
        </authorList>
    </citation>
    <scope>NUCLEOTIDE SEQUENCE</scope>
    <source>
        <strain evidence="1">WON2089</strain>
    </source>
</reference>
<proteinExistence type="predicted"/>
<gene>
    <name evidence="1" type="ORF">Abiwalacus_11870</name>
</gene>
<evidence type="ECO:0000313" key="2">
    <source>
        <dbReference type="Proteomes" id="UP001062263"/>
    </source>
</evidence>
<dbReference type="EMBL" id="AP025943">
    <property type="protein sequence ID" value="BDL43613.1"/>
    <property type="molecule type" value="Genomic_DNA"/>
</dbReference>
<protein>
    <submittedName>
        <fullName evidence="1">Uncharacterized protein</fullName>
    </submittedName>
</protein>